<dbReference type="OrthoDB" id="447548at2759"/>
<feature type="region of interest" description="Disordered" evidence="1">
    <location>
        <begin position="182"/>
        <end position="210"/>
    </location>
</feature>
<dbReference type="GO" id="GO:0033314">
    <property type="term" value="P:mitotic DNA replication checkpoint signaling"/>
    <property type="evidence" value="ECO:0007669"/>
    <property type="project" value="TreeGrafter"/>
</dbReference>
<sequence>SRNGNIKELVFKPYTHEQLKSILIQRLSSTISNNASSSSCIIDDHITWLDLASRKVAAIHGDCRKVLDVCRHTITGQISDKKMEVTAMDTIKVLNKCYRKDDDNIAKALEYLPFQQQVVLACCLTAMGHDNIEADIHVIKDHINRYMNIHKMPSVTWEVFHDHLQAIAGHGLISILYHHKSKGIQQQPPPPTRRRTTIRGTRGGSASCTSGGQQRVRLIAPFDTLLQGILSNHNKEYFADLLSPQLVLLPPPTNMQQ</sequence>
<dbReference type="PANTHER" id="PTHR10763:SF26">
    <property type="entry name" value="CELL DIVISION CONTROL PROTEIN 6 HOMOLOG"/>
    <property type="match status" value="1"/>
</dbReference>
<name>C5KUN8_PERM5</name>
<keyword evidence="3" id="KW-1185">Reference proteome</keyword>
<accession>C5KUN8</accession>
<protein>
    <submittedName>
        <fullName evidence="2">Origin recognition complex subunit, putative</fullName>
    </submittedName>
</protein>
<dbReference type="Gene3D" id="1.10.8.60">
    <property type="match status" value="1"/>
</dbReference>
<dbReference type="InParanoid" id="C5KUN8"/>
<dbReference type="Proteomes" id="UP000007800">
    <property type="component" value="Unassembled WGS sequence"/>
</dbReference>
<dbReference type="GeneID" id="9060381"/>
<dbReference type="RefSeq" id="XP_002780010.1">
    <property type="nucleotide sequence ID" value="XM_002779964.1"/>
</dbReference>
<proteinExistence type="predicted"/>
<dbReference type="GO" id="GO:0006270">
    <property type="term" value="P:DNA replication initiation"/>
    <property type="evidence" value="ECO:0007669"/>
    <property type="project" value="TreeGrafter"/>
</dbReference>
<dbReference type="AlphaFoldDB" id="C5KUN8"/>
<feature type="non-terminal residue" evidence="2">
    <location>
        <position position="1"/>
    </location>
</feature>
<evidence type="ECO:0000313" key="3">
    <source>
        <dbReference type="Proteomes" id="UP000007800"/>
    </source>
</evidence>
<dbReference type="PANTHER" id="PTHR10763">
    <property type="entry name" value="CELL DIVISION CONTROL PROTEIN 6-RELATED"/>
    <property type="match status" value="1"/>
</dbReference>
<gene>
    <name evidence="2" type="ORF">Pmar_PMAR009339</name>
</gene>
<organism evidence="3">
    <name type="scientific">Perkinsus marinus (strain ATCC 50983 / TXsc)</name>
    <dbReference type="NCBI Taxonomy" id="423536"/>
    <lineage>
        <taxon>Eukaryota</taxon>
        <taxon>Sar</taxon>
        <taxon>Alveolata</taxon>
        <taxon>Perkinsozoa</taxon>
        <taxon>Perkinsea</taxon>
        <taxon>Perkinsida</taxon>
        <taxon>Perkinsidae</taxon>
        <taxon>Perkinsus</taxon>
    </lineage>
</organism>
<dbReference type="InterPro" id="IPR050311">
    <property type="entry name" value="ORC1/CDC6"/>
</dbReference>
<evidence type="ECO:0000313" key="2">
    <source>
        <dbReference type="EMBL" id="EER11805.1"/>
    </source>
</evidence>
<reference evidence="2 3" key="1">
    <citation type="submission" date="2008-07" db="EMBL/GenBank/DDBJ databases">
        <authorList>
            <person name="El-Sayed N."/>
            <person name="Caler E."/>
            <person name="Inman J."/>
            <person name="Amedeo P."/>
            <person name="Hass B."/>
            <person name="Wortman J."/>
        </authorList>
    </citation>
    <scope>NUCLEOTIDE SEQUENCE [LARGE SCALE GENOMIC DNA]</scope>
    <source>
        <strain evidence="3">ATCC 50983 / TXsc</strain>
    </source>
</reference>
<dbReference type="GO" id="GO:0005634">
    <property type="term" value="C:nucleus"/>
    <property type="evidence" value="ECO:0007669"/>
    <property type="project" value="TreeGrafter"/>
</dbReference>
<dbReference type="EMBL" id="GG676313">
    <property type="protein sequence ID" value="EER11805.1"/>
    <property type="molecule type" value="Genomic_DNA"/>
</dbReference>
<dbReference type="GO" id="GO:0003688">
    <property type="term" value="F:DNA replication origin binding"/>
    <property type="evidence" value="ECO:0007669"/>
    <property type="project" value="TreeGrafter"/>
</dbReference>
<evidence type="ECO:0000256" key="1">
    <source>
        <dbReference type="SAM" id="MobiDB-lite"/>
    </source>
</evidence>